<proteinExistence type="predicted"/>
<dbReference type="Proteomes" id="UP000584326">
    <property type="component" value="Unassembled WGS sequence"/>
</dbReference>
<dbReference type="OrthoDB" id="408631at2759"/>
<comment type="caution">
    <text evidence="2">The sequence shown here is derived from an EMBL/GenBank/DDBJ whole genome shotgun (WGS) entry which is preliminary data.</text>
</comment>
<evidence type="ECO:0000313" key="3">
    <source>
        <dbReference type="Proteomes" id="UP000584326"/>
    </source>
</evidence>
<name>A0A7L4GK36_PODST</name>
<feature type="compositionally biased region" description="Basic and acidic residues" evidence="1">
    <location>
        <begin position="1"/>
        <end position="13"/>
    </location>
</feature>
<feature type="compositionally biased region" description="Acidic residues" evidence="1">
    <location>
        <begin position="38"/>
        <end position="51"/>
    </location>
</feature>
<gene>
    <name evidence="2" type="primary">Lipe_0</name>
    <name evidence="2" type="ORF">PODSTR_R15239</name>
</gene>
<dbReference type="AlphaFoldDB" id="A0A7L4GK36"/>
<feature type="non-terminal residue" evidence="2">
    <location>
        <position position="103"/>
    </location>
</feature>
<organism evidence="2 3">
    <name type="scientific">Podargus strigoides</name>
    <name type="common">Tawny frogmouth</name>
    <name type="synonym">Caprimulgus strigoides</name>
    <dbReference type="NCBI Taxonomy" id="8905"/>
    <lineage>
        <taxon>Eukaryota</taxon>
        <taxon>Metazoa</taxon>
        <taxon>Chordata</taxon>
        <taxon>Craniata</taxon>
        <taxon>Vertebrata</taxon>
        <taxon>Euteleostomi</taxon>
        <taxon>Archelosauria</taxon>
        <taxon>Archosauria</taxon>
        <taxon>Dinosauria</taxon>
        <taxon>Saurischia</taxon>
        <taxon>Theropoda</taxon>
        <taxon>Coelurosauria</taxon>
        <taxon>Aves</taxon>
        <taxon>Neognathae</taxon>
        <taxon>Neoaves</taxon>
        <taxon>Strisores</taxon>
        <taxon>Caprimulgiformes</taxon>
        <taxon>Podargidae</taxon>
        <taxon>Podargus</taxon>
    </lineage>
</organism>
<evidence type="ECO:0000256" key="1">
    <source>
        <dbReference type="SAM" id="MobiDB-lite"/>
    </source>
</evidence>
<keyword evidence="3" id="KW-1185">Reference proteome</keyword>
<sequence>PRPHPADQARKSISEAAGAPREEPPPSSPPGAPHDGEGTPEDGEDTLEYPDEFQPLRSQGPPARFDLPPSPLARNPYMSPLLAPDGMLGALPPVHLVVSARHP</sequence>
<accession>A0A7L4GK36</accession>
<dbReference type="EMBL" id="VZTK01008296">
    <property type="protein sequence ID" value="NXX13589.1"/>
    <property type="molecule type" value="Genomic_DNA"/>
</dbReference>
<reference evidence="2 3" key="1">
    <citation type="submission" date="2020-02" db="EMBL/GenBank/DDBJ databases">
        <title>Bird 10,000 Genomes (B10K) Project - Family phase.</title>
        <authorList>
            <person name="Zhang G."/>
        </authorList>
    </citation>
    <scope>NUCLEOTIDE SEQUENCE [LARGE SCALE GENOMIC DNA]</scope>
    <source>
        <strain evidence="2">B10K-DU-001-40</strain>
        <tissue evidence="2">Muscle</tissue>
    </source>
</reference>
<protein>
    <submittedName>
        <fullName evidence="2">LIPS lipase</fullName>
    </submittedName>
</protein>
<feature type="region of interest" description="Disordered" evidence="1">
    <location>
        <begin position="1"/>
        <end position="89"/>
    </location>
</feature>
<evidence type="ECO:0000313" key="2">
    <source>
        <dbReference type="EMBL" id="NXX13589.1"/>
    </source>
</evidence>
<feature type="non-terminal residue" evidence="2">
    <location>
        <position position="1"/>
    </location>
</feature>